<dbReference type="GO" id="GO:0016301">
    <property type="term" value="F:kinase activity"/>
    <property type="evidence" value="ECO:0007669"/>
    <property type="project" value="UniProtKB-KW"/>
</dbReference>
<dbReference type="Gene3D" id="2.60.200.40">
    <property type="match status" value="1"/>
</dbReference>
<evidence type="ECO:0000256" key="3">
    <source>
        <dbReference type="ARBA" id="ARBA00022777"/>
    </source>
</evidence>
<dbReference type="PANTHER" id="PTHR12358:SF54">
    <property type="entry name" value="SPHINGOSINE KINASE RELATED PROTEIN"/>
    <property type="match status" value="1"/>
</dbReference>
<dbReference type="EMBL" id="BKCP01013292">
    <property type="protein sequence ID" value="GER57419.1"/>
    <property type="molecule type" value="Genomic_DNA"/>
</dbReference>
<keyword evidence="1" id="KW-0808">Transferase</keyword>
<dbReference type="Pfam" id="PF00781">
    <property type="entry name" value="DAGK_cat"/>
    <property type="match status" value="1"/>
</dbReference>
<dbReference type="Proteomes" id="UP000325081">
    <property type="component" value="Unassembled WGS sequence"/>
</dbReference>
<keyword evidence="7" id="KW-1185">Reference proteome</keyword>
<dbReference type="SUPFAM" id="SSF111331">
    <property type="entry name" value="NAD kinase/diacylglycerol kinase-like"/>
    <property type="match status" value="1"/>
</dbReference>
<dbReference type="InterPro" id="IPR017438">
    <property type="entry name" value="ATP-NAD_kinase_N"/>
</dbReference>
<accession>A0A5A7RJT6</accession>
<dbReference type="PROSITE" id="PS50146">
    <property type="entry name" value="DAGK"/>
    <property type="match status" value="1"/>
</dbReference>
<feature type="domain" description="DAGKc" evidence="5">
    <location>
        <begin position="1"/>
        <end position="89"/>
    </location>
</feature>
<protein>
    <submittedName>
        <fullName evidence="6">Diacylglycerol kinase family protein</fullName>
    </submittedName>
</protein>
<feature type="non-terminal residue" evidence="6">
    <location>
        <position position="1"/>
    </location>
</feature>
<keyword evidence="3 6" id="KW-0418">Kinase</keyword>
<dbReference type="GO" id="GO:0006665">
    <property type="term" value="P:sphingolipid metabolic process"/>
    <property type="evidence" value="ECO:0007669"/>
    <property type="project" value="UniProtKB-ARBA"/>
</dbReference>
<dbReference type="PANTHER" id="PTHR12358">
    <property type="entry name" value="SPHINGOSINE KINASE"/>
    <property type="match status" value="1"/>
</dbReference>
<evidence type="ECO:0000259" key="5">
    <source>
        <dbReference type="PROSITE" id="PS50146"/>
    </source>
</evidence>
<keyword evidence="4" id="KW-0067">ATP-binding</keyword>
<dbReference type="InterPro" id="IPR001206">
    <property type="entry name" value="Diacylglycerol_kinase_cat_dom"/>
</dbReference>
<reference evidence="7" key="1">
    <citation type="journal article" date="2019" name="Curr. Biol.">
        <title>Genome Sequence of Striga asiatica Provides Insight into the Evolution of Plant Parasitism.</title>
        <authorList>
            <person name="Yoshida S."/>
            <person name="Kim S."/>
            <person name="Wafula E.K."/>
            <person name="Tanskanen J."/>
            <person name="Kim Y.M."/>
            <person name="Honaas L."/>
            <person name="Yang Z."/>
            <person name="Spallek T."/>
            <person name="Conn C.E."/>
            <person name="Ichihashi Y."/>
            <person name="Cheong K."/>
            <person name="Cui S."/>
            <person name="Der J.P."/>
            <person name="Gundlach H."/>
            <person name="Jiao Y."/>
            <person name="Hori C."/>
            <person name="Ishida J.K."/>
            <person name="Kasahara H."/>
            <person name="Kiba T."/>
            <person name="Kim M.S."/>
            <person name="Koo N."/>
            <person name="Laohavisit A."/>
            <person name="Lee Y.H."/>
            <person name="Lumba S."/>
            <person name="McCourt P."/>
            <person name="Mortimer J.C."/>
            <person name="Mutuku J.M."/>
            <person name="Nomura T."/>
            <person name="Sasaki-Sekimoto Y."/>
            <person name="Seto Y."/>
            <person name="Wang Y."/>
            <person name="Wakatake T."/>
            <person name="Sakakibara H."/>
            <person name="Demura T."/>
            <person name="Yamaguchi S."/>
            <person name="Yoneyama K."/>
            <person name="Manabe R.I."/>
            <person name="Nelson D.C."/>
            <person name="Schulman A.H."/>
            <person name="Timko M.P."/>
            <person name="dePamphilis C.W."/>
            <person name="Choi D."/>
            <person name="Shirasu K."/>
        </authorList>
    </citation>
    <scope>NUCLEOTIDE SEQUENCE [LARGE SCALE GENOMIC DNA]</scope>
    <source>
        <strain evidence="7">cv. UVA1</strain>
    </source>
</reference>
<evidence type="ECO:0000256" key="2">
    <source>
        <dbReference type="ARBA" id="ARBA00022741"/>
    </source>
</evidence>
<keyword evidence="2" id="KW-0547">Nucleotide-binding</keyword>
<evidence type="ECO:0000256" key="1">
    <source>
        <dbReference type="ARBA" id="ARBA00022679"/>
    </source>
</evidence>
<proteinExistence type="predicted"/>
<comment type="caution">
    <text evidence="6">The sequence shown here is derived from an EMBL/GenBank/DDBJ whole genome shotgun (WGS) entry which is preliminary data.</text>
</comment>
<dbReference type="AlphaFoldDB" id="A0A5A7RJT6"/>
<dbReference type="InterPro" id="IPR045540">
    <property type="entry name" value="YegS/DAGK_C"/>
</dbReference>
<sequence>AIRDGADAVIAVGGDGTIHEVVNGFFWDGKPVSNNDQSVRATALGLIPLGTGSDFARTFGWKNDPCDAIERISNDHKLMLEFLLVKVENHTILLMSAKAGYYASRYKKFGNLCYVIGALQAFFSHHNRDLRIKFDDGEWETYPKVTALCIRNAKYFGGGMKITPNAHPCSGNFEMVVLQDFKWYDFVLKPHKLYNGTPYTLISGKHNFKKLISCKEQLEVEVILKNEAVTQNGISQKLVRVKSEELDKSNLECMKLKERNMALARELAAIKIACDLDLEEDQVLKQLVSLGNDSASKEAVDVLRKSLLIVRIGQIIPAKS</sequence>
<dbReference type="InterPro" id="IPR050187">
    <property type="entry name" value="Lipid_Phosphate_FormReg"/>
</dbReference>
<dbReference type="Pfam" id="PF19279">
    <property type="entry name" value="YegS_C"/>
    <property type="match status" value="1"/>
</dbReference>
<evidence type="ECO:0000313" key="6">
    <source>
        <dbReference type="EMBL" id="GER57419.1"/>
    </source>
</evidence>
<evidence type="ECO:0000256" key="4">
    <source>
        <dbReference type="ARBA" id="ARBA00022840"/>
    </source>
</evidence>
<dbReference type="OrthoDB" id="336240at2759"/>
<organism evidence="6 7">
    <name type="scientific">Striga asiatica</name>
    <name type="common">Asiatic witchweed</name>
    <name type="synonym">Buchnera asiatica</name>
    <dbReference type="NCBI Taxonomy" id="4170"/>
    <lineage>
        <taxon>Eukaryota</taxon>
        <taxon>Viridiplantae</taxon>
        <taxon>Streptophyta</taxon>
        <taxon>Embryophyta</taxon>
        <taxon>Tracheophyta</taxon>
        <taxon>Spermatophyta</taxon>
        <taxon>Magnoliopsida</taxon>
        <taxon>eudicotyledons</taxon>
        <taxon>Gunneridae</taxon>
        <taxon>Pentapetalae</taxon>
        <taxon>asterids</taxon>
        <taxon>lamiids</taxon>
        <taxon>Lamiales</taxon>
        <taxon>Orobanchaceae</taxon>
        <taxon>Buchnereae</taxon>
        <taxon>Striga</taxon>
    </lineage>
</organism>
<gene>
    <name evidence="6" type="ORF">STAS_35222</name>
</gene>
<dbReference type="Gene3D" id="3.40.50.10330">
    <property type="entry name" value="Probable inorganic polyphosphate/atp-NAD kinase, domain 1"/>
    <property type="match status" value="1"/>
</dbReference>
<evidence type="ECO:0000313" key="7">
    <source>
        <dbReference type="Proteomes" id="UP000325081"/>
    </source>
</evidence>
<name>A0A5A7RJT6_STRAF</name>
<dbReference type="InterPro" id="IPR016064">
    <property type="entry name" value="NAD/diacylglycerol_kinase_sf"/>
</dbReference>
<dbReference type="GO" id="GO:0016020">
    <property type="term" value="C:membrane"/>
    <property type="evidence" value="ECO:0007669"/>
    <property type="project" value="GOC"/>
</dbReference>
<dbReference type="GO" id="GO:0005524">
    <property type="term" value="F:ATP binding"/>
    <property type="evidence" value="ECO:0007669"/>
    <property type="project" value="UniProtKB-KW"/>
</dbReference>